<name>A0ACC6A034_9RHOB</name>
<accession>A0ACC6A034</accession>
<comment type="caution">
    <text evidence="1">The sequence shown here is derived from an EMBL/GenBank/DDBJ whole genome shotgun (WGS) entry which is preliminary data.</text>
</comment>
<gene>
    <name evidence="1" type="ORF">M8744_14490</name>
</gene>
<protein>
    <submittedName>
        <fullName evidence="1">CpaF family protein</fullName>
    </submittedName>
</protein>
<evidence type="ECO:0000313" key="2">
    <source>
        <dbReference type="Proteomes" id="UP001203036"/>
    </source>
</evidence>
<proteinExistence type="predicted"/>
<sequence>MFGRKDTQPQLGENEPGTLVEDPFSQDTDSVFEKAKDRTLRKVIATIDAPALLRMSLKDSAAELSKQVRQILADERMHISGSEEARMIEEINDQILGFGPLERFLVRDDISDIMVNGAEDIFIEVDGRIERSDITFRDNEQLLNVCQRIVSLVGRRVDQSSPICDARLKDGSRVNVIIPPLAVDAPSLTIRRFRKQKFTLDDFSRIGTISPAGAEVLRILSRSRCNLLVVGGTGSGKTTLLNVIANQIEDDERIVSCEDTAELQLGHSNLVRLETRPPNIEGEGEVKMRDLVKNCLRMRPDRIIVGEVRGPEAFDLLQAMNTGHDGSMGTLHANSAQEALSRLEAMITMGYEGLNRRTIREMIGTAVDVVVHVSRLRDGSRKIMAISELVYQTGEEIELIDLFRFEVEKGAETGEVVGTFKSAKAATQRKPEFWQKLIFFEEQDNFLAALKEAQT</sequence>
<dbReference type="Proteomes" id="UP001203036">
    <property type="component" value="Unassembled WGS sequence"/>
</dbReference>
<reference evidence="1" key="1">
    <citation type="submission" date="2022-06" db="EMBL/GenBank/DDBJ databases">
        <title>Lutimaribacter sp. EGI FJ00013, a novel bacterium isolated from a salt lake sediment enrichment.</title>
        <authorList>
            <person name="Gao L."/>
            <person name="Fang B.-Z."/>
            <person name="Li W.-J."/>
        </authorList>
    </citation>
    <scope>NUCLEOTIDE SEQUENCE</scope>
    <source>
        <strain evidence="1">EGI FJ00013</strain>
    </source>
</reference>
<evidence type="ECO:0000313" key="1">
    <source>
        <dbReference type="EMBL" id="MCM2563361.1"/>
    </source>
</evidence>
<keyword evidence="2" id="KW-1185">Reference proteome</keyword>
<dbReference type="EMBL" id="JAMQGO010000011">
    <property type="protein sequence ID" value="MCM2563361.1"/>
    <property type="molecule type" value="Genomic_DNA"/>
</dbReference>
<organism evidence="1 2">
    <name type="scientific">Lutimaribacter degradans</name>
    <dbReference type="NCBI Taxonomy" id="2945989"/>
    <lineage>
        <taxon>Bacteria</taxon>
        <taxon>Pseudomonadati</taxon>
        <taxon>Pseudomonadota</taxon>
        <taxon>Alphaproteobacteria</taxon>
        <taxon>Rhodobacterales</taxon>
        <taxon>Roseobacteraceae</taxon>
        <taxon>Lutimaribacter</taxon>
    </lineage>
</organism>